<organism evidence="1 2">
    <name type="scientific">Dysgonomonas termitidis</name>
    <dbReference type="NCBI Taxonomy" id="1516126"/>
    <lineage>
        <taxon>Bacteria</taxon>
        <taxon>Pseudomonadati</taxon>
        <taxon>Bacteroidota</taxon>
        <taxon>Bacteroidia</taxon>
        <taxon>Bacteroidales</taxon>
        <taxon>Dysgonomonadaceae</taxon>
        <taxon>Dysgonomonas</taxon>
    </lineage>
</organism>
<sequence length="737" mass="86889">MIYPDIHGEQFTKLVFLINKELVNYQKKNTNLCLDKTSFLVSIGKSIDYSVIDKNFVHFDDVLNPSSYGWRSDVELPSIEWLSAIIASHLINYKLAIKYLTMSLSAITYLGFYGLFEIFENVEVKEASKELQFEYYRKLSKYHKEQGNYEQAQDFLHKAIFVSKKSVFFPYALVLLSKFYSDYLQRNGISIAYSKIVYNRITNDNDTTRRNIICLDTYAKNIKDTDYEASLRIYRELISITGIHSLSLQRIKFRYLELEIDNSIKERNVKALTPLLKEYDDLIQNILKNPKAKYIRNIHFIGFFRKIIETIDSKDYKRSRWLYSRVSNLKNQEAEFTLNECINEANKYRDRKNISIAYFEKSFWSTAENEIIRRKKVIDNLTKGLSYMNYSNHKSIFNKIYTKLLFRLAETHITLNNWDEAIKYYNKLYDYISVLITELDIDKQKVDSIVNREKHIDFESLEYVGLVDLSFPELTEIQSSLSMDYRTLTAEMIDINQKISHIQTLQMSNYGDIIESLKKIIKHDFGNAISTIGNNIKQAEESASKYKWDIDLRDAKKGLYKINSLIDESIRSRFEKLINPDEIPDLNTTINNYIVIYNFYREYLTIHFTVKDKIKIKIPSELIGRLIHNLIENSREAGIRNNINSVWITVECKEEFNMIFLIYSDNTKEYDTLKKVIDNLNQENDIVASHKNPQKGGNGLKNLKKLFSSYNKNRLWELKGDDNQKTLIIPLKERRIE</sequence>
<dbReference type="EMBL" id="JBHSGN010000064">
    <property type="protein sequence ID" value="MFC4673926.1"/>
    <property type="molecule type" value="Genomic_DNA"/>
</dbReference>
<dbReference type="InterPro" id="IPR019734">
    <property type="entry name" value="TPR_rpt"/>
</dbReference>
<dbReference type="InterPro" id="IPR011990">
    <property type="entry name" value="TPR-like_helical_dom_sf"/>
</dbReference>
<proteinExistence type="predicted"/>
<reference evidence="2" key="1">
    <citation type="journal article" date="2019" name="Int. J. Syst. Evol. Microbiol.">
        <title>The Global Catalogue of Microorganisms (GCM) 10K type strain sequencing project: providing services to taxonomists for standard genome sequencing and annotation.</title>
        <authorList>
            <consortium name="The Broad Institute Genomics Platform"/>
            <consortium name="The Broad Institute Genome Sequencing Center for Infectious Disease"/>
            <person name="Wu L."/>
            <person name="Ma J."/>
        </authorList>
    </citation>
    <scope>NUCLEOTIDE SEQUENCE [LARGE SCALE GENOMIC DNA]</scope>
    <source>
        <strain evidence="2">CCUG 66188</strain>
    </source>
</reference>
<dbReference type="SMART" id="SM00028">
    <property type="entry name" value="TPR"/>
    <property type="match status" value="2"/>
</dbReference>
<accession>A0ABV9KWA0</accession>
<dbReference type="SUPFAM" id="SSF48452">
    <property type="entry name" value="TPR-like"/>
    <property type="match status" value="2"/>
</dbReference>
<evidence type="ECO:0000313" key="2">
    <source>
        <dbReference type="Proteomes" id="UP001596023"/>
    </source>
</evidence>
<name>A0ABV9KWA0_9BACT</name>
<gene>
    <name evidence="1" type="ORF">ACFO6W_09495</name>
</gene>
<evidence type="ECO:0000313" key="1">
    <source>
        <dbReference type="EMBL" id="MFC4673926.1"/>
    </source>
</evidence>
<evidence type="ECO:0008006" key="3">
    <source>
        <dbReference type="Google" id="ProtNLM"/>
    </source>
</evidence>
<protein>
    <recommendedName>
        <fullName evidence="3">ATP-binding protein</fullName>
    </recommendedName>
</protein>
<dbReference type="RefSeq" id="WP_379995694.1">
    <property type="nucleotide sequence ID" value="NZ_JBHSGN010000064.1"/>
</dbReference>
<keyword evidence="2" id="KW-1185">Reference proteome</keyword>
<comment type="caution">
    <text evidence="1">The sequence shown here is derived from an EMBL/GenBank/DDBJ whole genome shotgun (WGS) entry which is preliminary data.</text>
</comment>
<dbReference type="Proteomes" id="UP001596023">
    <property type="component" value="Unassembled WGS sequence"/>
</dbReference>